<dbReference type="InterPro" id="IPR045119">
    <property type="entry name" value="SUN1-5"/>
</dbReference>
<organism evidence="8 9">
    <name type="scientific">Hypsibius exemplaris</name>
    <name type="common">Freshwater tardigrade</name>
    <dbReference type="NCBI Taxonomy" id="2072580"/>
    <lineage>
        <taxon>Eukaryota</taxon>
        <taxon>Metazoa</taxon>
        <taxon>Ecdysozoa</taxon>
        <taxon>Tardigrada</taxon>
        <taxon>Eutardigrada</taxon>
        <taxon>Parachela</taxon>
        <taxon>Hypsibioidea</taxon>
        <taxon>Hypsibiidae</taxon>
        <taxon>Hypsibius</taxon>
    </lineage>
</organism>
<dbReference type="OrthoDB" id="342281at2759"/>
<evidence type="ECO:0000256" key="6">
    <source>
        <dbReference type="SAM" id="Phobius"/>
    </source>
</evidence>
<evidence type="ECO:0000256" key="2">
    <source>
        <dbReference type="ARBA" id="ARBA00022692"/>
    </source>
</evidence>
<comment type="subcellular location">
    <subcellularLocation>
        <location evidence="1">Membrane</location>
    </subcellularLocation>
</comment>
<evidence type="ECO:0000313" key="9">
    <source>
        <dbReference type="Proteomes" id="UP000192578"/>
    </source>
</evidence>
<keyword evidence="4 6" id="KW-0472">Membrane</keyword>
<dbReference type="GO" id="GO:0034993">
    <property type="term" value="C:meiotic nuclear membrane microtubule tethering complex"/>
    <property type="evidence" value="ECO:0007669"/>
    <property type="project" value="TreeGrafter"/>
</dbReference>
<comment type="caution">
    <text evidence="8">The sequence shown here is derived from an EMBL/GenBank/DDBJ whole genome shotgun (WGS) entry which is preliminary data.</text>
</comment>
<evidence type="ECO:0000259" key="7">
    <source>
        <dbReference type="PROSITE" id="PS51469"/>
    </source>
</evidence>
<dbReference type="Proteomes" id="UP000192578">
    <property type="component" value="Unassembled WGS sequence"/>
</dbReference>
<dbReference type="EMBL" id="MTYJ01000023">
    <property type="protein sequence ID" value="OQV21466.1"/>
    <property type="molecule type" value="Genomic_DNA"/>
</dbReference>
<evidence type="ECO:0000256" key="5">
    <source>
        <dbReference type="SAM" id="MobiDB-lite"/>
    </source>
</evidence>
<feature type="domain" description="SUN" evidence="7">
    <location>
        <begin position="221"/>
        <end position="383"/>
    </location>
</feature>
<name>A0A1W0X1X2_HYPEX</name>
<dbReference type="Gene3D" id="2.60.120.260">
    <property type="entry name" value="Galactose-binding domain-like"/>
    <property type="match status" value="1"/>
</dbReference>
<sequence length="390" mass="43072">MFRRMGVKYGHERPRSKTRPPRPQSSDRAESPVDLSQRGRRSRSGSLKRRNSASNNGSTSSAPEDSDSGMWSAEKERILPPAPDKSARIYGGRLEALDAPAFFNTGSSFDFYPRKRDGIWLSDADLKRLFGVLVAIFFTSLLVAFTTGYVGLSRHHRGGGVDSSVEYLPDASHNQQHPLQSDVAEFCISEVEDSSTGDIILQKRKEFEPEIGFDFSLASLGAKILSTRDTKPVVNYDASLLGYSFWSGLTSDAQTDAPLQPILMPGRCWRFAGFPGRLVVELAENVVVTSFTLSHVLGPSVPKSRLKSAPHEFEVWGLQAVDDAKPHFFGNYSLSLSGPSSQDFPVEHPSTVRHPIVELKVLNNHGSAEYTCVYRFKVFGIADDMLEAPL</sequence>
<evidence type="ECO:0000256" key="4">
    <source>
        <dbReference type="ARBA" id="ARBA00023136"/>
    </source>
</evidence>
<feature type="compositionally biased region" description="Low complexity" evidence="5">
    <location>
        <begin position="52"/>
        <end position="62"/>
    </location>
</feature>
<dbReference type="InterPro" id="IPR012919">
    <property type="entry name" value="SUN_dom"/>
</dbReference>
<dbReference type="AlphaFoldDB" id="A0A1W0X1X2"/>
<keyword evidence="2 6" id="KW-0812">Transmembrane</keyword>
<protein>
    <submittedName>
        <fullName evidence="8">SUN domain-containing protein 3</fullName>
    </submittedName>
</protein>
<dbReference type="PROSITE" id="PS51469">
    <property type="entry name" value="SUN"/>
    <property type="match status" value="1"/>
</dbReference>
<evidence type="ECO:0000313" key="8">
    <source>
        <dbReference type="EMBL" id="OQV21466.1"/>
    </source>
</evidence>
<proteinExistence type="predicted"/>
<feature type="transmembrane region" description="Helical" evidence="6">
    <location>
        <begin position="129"/>
        <end position="152"/>
    </location>
</feature>
<keyword evidence="3 6" id="KW-1133">Transmembrane helix</keyword>
<dbReference type="PANTHER" id="PTHR12911:SF8">
    <property type="entry name" value="KLAROID PROTEIN-RELATED"/>
    <property type="match status" value="1"/>
</dbReference>
<dbReference type="GO" id="GO:0043495">
    <property type="term" value="F:protein-membrane adaptor activity"/>
    <property type="evidence" value="ECO:0007669"/>
    <property type="project" value="TreeGrafter"/>
</dbReference>
<feature type="compositionally biased region" description="Basic residues" evidence="5">
    <location>
        <begin position="38"/>
        <end position="51"/>
    </location>
</feature>
<dbReference type="Pfam" id="PF07738">
    <property type="entry name" value="Sad1_UNC"/>
    <property type="match status" value="1"/>
</dbReference>
<reference evidence="9" key="1">
    <citation type="submission" date="2017-01" db="EMBL/GenBank/DDBJ databases">
        <title>Comparative genomics of anhydrobiosis in the tardigrade Hypsibius dujardini.</title>
        <authorList>
            <person name="Yoshida Y."/>
            <person name="Koutsovoulos G."/>
            <person name="Laetsch D."/>
            <person name="Stevens L."/>
            <person name="Kumar S."/>
            <person name="Horikawa D."/>
            <person name="Ishino K."/>
            <person name="Komine S."/>
            <person name="Tomita M."/>
            <person name="Blaxter M."/>
            <person name="Arakawa K."/>
        </authorList>
    </citation>
    <scope>NUCLEOTIDE SEQUENCE [LARGE SCALE GENOMIC DNA]</scope>
    <source>
        <strain evidence="9">Z151</strain>
    </source>
</reference>
<keyword evidence="9" id="KW-1185">Reference proteome</keyword>
<accession>A0A1W0X1X2</accession>
<dbReference type="PANTHER" id="PTHR12911">
    <property type="entry name" value="SAD1/UNC-84-LIKE PROTEIN-RELATED"/>
    <property type="match status" value="1"/>
</dbReference>
<gene>
    <name evidence="8" type="ORF">BV898_04670</name>
</gene>
<feature type="region of interest" description="Disordered" evidence="5">
    <location>
        <begin position="1"/>
        <end position="85"/>
    </location>
</feature>
<evidence type="ECO:0000256" key="3">
    <source>
        <dbReference type="ARBA" id="ARBA00022989"/>
    </source>
</evidence>
<evidence type="ECO:0000256" key="1">
    <source>
        <dbReference type="ARBA" id="ARBA00004370"/>
    </source>
</evidence>